<protein>
    <submittedName>
        <fullName evidence="1">Uncharacterized protein</fullName>
    </submittedName>
</protein>
<dbReference type="PaxDb" id="667014-Thein_0789"/>
<organism evidence="1 2">
    <name type="scientific">Thermodesulfatator indicus (strain DSM 15286 / JCM 11887 / CIR29812)</name>
    <dbReference type="NCBI Taxonomy" id="667014"/>
    <lineage>
        <taxon>Bacteria</taxon>
        <taxon>Pseudomonadati</taxon>
        <taxon>Thermodesulfobacteriota</taxon>
        <taxon>Thermodesulfobacteria</taxon>
        <taxon>Thermodesulfobacteriales</taxon>
        <taxon>Thermodesulfatatoraceae</taxon>
        <taxon>Thermodesulfatator</taxon>
    </lineage>
</organism>
<dbReference type="InParanoid" id="F8ACG6"/>
<dbReference type="eggNOG" id="ENOG5033NH6">
    <property type="taxonomic scope" value="Bacteria"/>
</dbReference>
<dbReference type="EMBL" id="CP002683">
    <property type="protein sequence ID" value="AEH44667.1"/>
    <property type="molecule type" value="Genomic_DNA"/>
</dbReference>
<dbReference type="KEGG" id="tid:Thein_0789"/>
<dbReference type="Proteomes" id="UP000006793">
    <property type="component" value="Chromosome"/>
</dbReference>
<reference evidence="2" key="1">
    <citation type="submission" date="2011-04" db="EMBL/GenBank/DDBJ databases">
        <title>The complete genome of Thermodesulfatator indicus DSM 15286.</title>
        <authorList>
            <person name="Lucas S."/>
            <person name="Copeland A."/>
            <person name="Lapidus A."/>
            <person name="Bruce D."/>
            <person name="Goodwin L."/>
            <person name="Pitluck S."/>
            <person name="Peters L."/>
            <person name="Kyrpides N."/>
            <person name="Mavromatis K."/>
            <person name="Pagani I."/>
            <person name="Ivanova N."/>
            <person name="Saunders L."/>
            <person name="Detter J.C."/>
            <person name="Tapia R."/>
            <person name="Han C."/>
            <person name="Land M."/>
            <person name="Hauser L."/>
            <person name="Markowitz V."/>
            <person name="Cheng J.-F."/>
            <person name="Hugenholtz P."/>
            <person name="Woyke T."/>
            <person name="Wu D."/>
            <person name="Spring S."/>
            <person name="Schroeder M."/>
            <person name="Brambilla E."/>
            <person name="Klenk H.-P."/>
            <person name="Eisen J.A."/>
        </authorList>
    </citation>
    <scope>NUCLEOTIDE SEQUENCE [LARGE SCALE GENOMIC DNA]</scope>
    <source>
        <strain evidence="2">DSM 15286 / JCM 11887 / CIR29812</strain>
    </source>
</reference>
<gene>
    <name evidence="1" type="ordered locus">Thein_0789</name>
</gene>
<keyword evidence="2" id="KW-1185">Reference proteome</keyword>
<proteinExistence type="predicted"/>
<dbReference type="AlphaFoldDB" id="F8ACG6"/>
<name>F8ACG6_THEID</name>
<dbReference type="PATRIC" id="fig|667014.3.peg.812"/>
<dbReference type="HOGENOM" id="CLU_2774583_0_0_0"/>
<reference evidence="1 2" key="2">
    <citation type="journal article" date="2012" name="Stand. Genomic Sci.">
        <title>Complete genome sequence of the thermophilic sulfate-reducing ocean bacterium Thermodesulfatator indicus type strain (CIR29812(T)).</title>
        <authorList>
            <person name="Anderson I."/>
            <person name="Saunders E."/>
            <person name="Lapidus A."/>
            <person name="Nolan M."/>
            <person name="Lucas S."/>
            <person name="Tice H."/>
            <person name="Del Rio T.G."/>
            <person name="Cheng J.F."/>
            <person name="Han C."/>
            <person name="Tapia R."/>
            <person name="Goodwin L.A."/>
            <person name="Pitluck S."/>
            <person name="Liolios K."/>
            <person name="Mavromatis K."/>
            <person name="Pagani I."/>
            <person name="Ivanova N."/>
            <person name="Mikhailova N."/>
            <person name="Pati A."/>
            <person name="Chen A."/>
            <person name="Palaniappan K."/>
            <person name="Land M."/>
            <person name="Hauser L."/>
            <person name="Jeffries C.D."/>
            <person name="Chang Y.J."/>
            <person name="Brambilla E.M."/>
            <person name="Rohde M."/>
            <person name="Spring S."/>
            <person name="Goker M."/>
            <person name="Detter J.C."/>
            <person name="Woyke T."/>
            <person name="Bristow J."/>
            <person name="Eisen J.A."/>
            <person name="Markowitz V."/>
            <person name="Hugenholtz P."/>
            <person name="Kyrpides N.C."/>
            <person name="Klenk H.P."/>
        </authorList>
    </citation>
    <scope>NUCLEOTIDE SEQUENCE [LARGE SCALE GENOMIC DNA]</scope>
    <source>
        <strain evidence="2">DSM 15286 / JCM 11887 / CIR29812</strain>
    </source>
</reference>
<evidence type="ECO:0000313" key="1">
    <source>
        <dbReference type="EMBL" id="AEH44667.1"/>
    </source>
</evidence>
<evidence type="ECO:0000313" key="2">
    <source>
        <dbReference type="Proteomes" id="UP000006793"/>
    </source>
</evidence>
<sequence length="69" mass="8489">MDRKLLDQLKKKVQAELVKKERETLEYWLQELQKIYAKKHQTLPEFKADVRQFMERMKNRLEVLKTKGL</sequence>
<accession>F8ACG6</accession>